<gene>
    <name evidence="2" type="ORF">ABB37_05284</name>
</gene>
<evidence type="ECO:0000313" key="2">
    <source>
        <dbReference type="EMBL" id="KPA79446.1"/>
    </source>
</evidence>
<dbReference type="VEuPathDB" id="TriTrypDB:LpyrH10_10_0530"/>
<dbReference type="RefSeq" id="XP_015657885.1">
    <property type="nucleotide sequence ID" value="XM_015803243.1"/>
</dbReference>
<dbReference type="OrthoDB" id="262502at2759"/>
<name>A0A0M9G050_LEPPY</name>
<evidence type="ECO:0000256" key="1">
    <source>
        <dbReference type="SAM" id="Phobius"/>
    </source>
</evidence>
<protein>
    <recommendedName>
        <fullName evidence="4">Transmembrane protein</fullName>
    </recommendedName>
</protein>
<dbReference type="EMBL" id="LGTL01000010">
    <property type="protein sequence ID" value="KPA79446.1"/>
    <property type="molecule type" value="Genomic_DNA"/>
</dbReference>
<keyword evidence="1" id="KW-0812">Transmembrane</keyword>
<sequence length="133" mass="15164">MCAQVTCSLAKRKEQPIHVIVALASPSWNPADAPVTPYVDDDVIASEEELRAWSELERPETPSRTSRSSGLPKRYQGVLQERYILIILVLVILLFIAASFQTDTKTELEEIKRMYHVDESIQPVPHRKYTQKS</sequence>
<organism evidence="2 3">
    <name type="scientific">Leptomonas pyrrhocoris</name>
    <name type="common">Firebug parasite</name>
    <dbReference type="NCBI Taxonomy" id="157538"/>
    <lineage>
        <taxon>Eukaryota</taxon>
        <taxon>Discoba</taxon>
        <taxon>Euglenozoa</taxon>
        <taxon>Kinetoplastea</taxon>
        <taxon>Metakinetoplastina</taxon>
        <taxon>Trypanosomatida</taxon>
        <taxon>Trypanosomatidae</taxon>
        <taxon>Leishmaniinae</taxon>
        <taxon>Leptomonas</taxon>
    </lineage>
</organism>
<accession>A0A0M9G050</accession>
<reference evidence="2 3" key="1">
    <citation type="submission" date="2015-07" db="EMBL/GenBank/DDBJ databases">
        <title>High-quality genome of monoxenous trypanosomatid Leptomonas pyrrhocoris.</title>
        <authorList>
            <person name="Flegontov P."/>
            <person name="Butenko A."/>
            <person name="Firsov S."/>
            <person name="Vlcek C."/>
            <person name="Logacheva M.D."/>
            <person name="Field M."/>
            <person name="Filatov D."/>
            <person name="Flegontova O."/>
            <person name="Gerasimov E."/>
            <person name="Jackson A.P."/>
            <person name="Kelly S."/>
            <person name="Opperdoes F."/>
            <person name="O'Reilly A."/>
            <person name="Votypka J."/>
            <person name="Yurchenko V."/>
            <person name="Lukes J."/>
        </authorList>
    </citation>
    <scope>NUCLEOTIDE SEQUENCE [LARGE SCALE GENOMIC DNA]</scope>
    <source>
        <strain evidence="2">H10</strain>
    </source>
</reference>
<comment type="caution">
    <text evidence="2">The sequence shown here is derived from an EMBL/GenBank/DDBJ whole genome shotgun (WGS) entry which is preliminary data.</text>
</comment>
<feature type="transmembrane region" description="Helical" evidence="1">
    <location>
        <begin position="83"/>
        <end position="100"/>
    </location>
</feature>
<keyword evidence="1" id="KW-1133">Transmembrane helix</keyword>
<dbReference type="AlphaFoldDB" id="A0A0M9G050"/>
<evidence type="ECO:0008006" key="4">
    <source>
        <dbReference type="Google" id="ProtNLM"/>
    </source>
</evidence>
<evidence type="ECO:0000313" key="3">
    <source>
        <dbReference type="Proteomes" id="UP000037923"/>
    </source>
</evidence>
<proteinExistence type="predicted"/>
<dbReference type="Proteomes" id="UP000037923">
    <property type="component" value="Unassembled WGS sequence"/>
</dbReference>
<keyword evidence="3" id="KW-1185">Reference proteome</keyword>
<dbReference type="OMA" id="EIKRMYH"/>
<keyword evidence="1" id="KW-0472">Membrane</keyword>
<dbReference type="GeneID" id="26905574"/>